<evidence type="ECO:0000313" key="1">
    <source>
        <dbReference type="EMBL" id="EIT68002.1"/>
    </source>
</evidence>
<comment type="caution">
    <text evidence="1">The sequence shown here is derived from an EMBL/GenBank/DDBJ whole genome shotgun (WGS) entry which is preliminary data.</text>
</comment>
<sequence>MPNNFFNRDLPRIAQCRGDGFDGLSPLVLIALVEMVAFPGKLIAQTCGDVTDPTRFEWRLAAAEACLVSPSADRANRHLRLGLGIIRRAIQLEQERKIMREDDDLAMRSLSHQALSYGLPVHVVE</sequence>
<protein>
    <submittedName>
        <fullName evidence="1">Uncharacterized protein</fullName>
    </submittedName>
</protein>
<name>I7Z8N9_9GAMM</name>
<accession>I7Z8N9</accession>
<evidence type="ECO:0000313" key="2">
    <source>
        <dbReference type="Proteomes" id="UP000003704"/>
    </source>
</evidence>
<dbReference type="Proteomes" id="UP000003704">
    <property type="component" value="Unassembled WGS sequence"/>
</dbReference>
<proteinExistence type="predicted"/>
<keyword evidence="2" id="KW-1185">Reference proteome</keyword>
<dbReference type="EMBL" id="AKGD01000004">
    <property type="protein sequence ID" value="EIT68002.1"/>
    <property type="molecule type" value="Genomic_DNA"/>
</dbReference>
<dbReference type="AlphaFoldDB" id="I7Z8N9"/>
<reference evidence="1 2" key="1">
    <citation type="journal article" date="2012" name="J. Bacteriol.">
        <title>Genome Sequence of n-Alkane-Degrading Hydrocarboniphaga effusa Strain AP103T (ATCC BAA-332T).</title>
        <authorList>
            <person name="Chang H.K."/>
            <person name="Zylstra G.J."/>
            <person name="Chae J.C."/>
        </authorList>
    </citation>
    <scope>NUCLEOTIDE SEQUENCE [LARGE SCALE GENOMIC DNA]</scope>
    <source>
        <strain evidence="1 2">AP103</strain>
    </source>
</reference>
<gene>
    <name evidence="1" type="ORF">WQQ_44370</name>
</gene>
<organism evidence="1 2">
    <name type="scientific">Hydrocarboniphaga effusa AP103</name>
    <dbReference type="NCBI Taxonomy" id="1172194"/>
    <lineage>
        <taxon>Bacteria</taxon>
        <taxon>Pseudomonadati</taxon>
        <taxon>Pseudomonadota</taxon>
        <taxon>Gammaproteobacteria</taxon>
        <taxon>Nevskiales</taxon>
        <taxon>Nevskiaceae</taxon>
        <taxon>Hydrocarboniphaga</taxon>
    </lineage>
</organism>